<accession>A0A412FGM5</accession>
<protein>
    <submittedName>
        <fullName evidence="3">GAF domain-containing protein</fullName>
    </submittedName>
</protein>
<dbReference type="Proteomes" id="UP000284178">
    <property type="component" value="Unassembled WGS sequence"/>
</dbReference>
<sequence>MNENLTMDLDTLLDNAKALCSGETDRICCLANLSALIMQSMPRINWAGFYLMKQGELILGPFQGKPACTHIALGKGVCGTAAQKNECLVVRDVHQFPGHIACDEASRSEIVVPLVYQSEVVGVLDIDAPIPDRFGPAEEAVLRELGAWIGELFAFD</sequence>
<evidence type="ECO:0000313" key="3">
    <source>
        <dbReference type="EMBL" id="RGR67259.1"/>
    </source>
</evidence>
<dbReference type="GO" id="GO:0005829">
    <property type="term" value="C:cytosol"/>
    <property type="evidence" value="ECO:0007669"/>
    <property type="project" value="TreeGrafter"/>
</dbReference>
<dbReference type="SMART" id="SM00065">
    <property type="entry name" value="GAF"/>
    <property type="match status" value="1"/>
</dbReference>
<dbReference type="Pfam" id="PF01590">
    <property type="entry name" value="GAF"/>
    <property type="match status" value="1"/>
</dbReference>
<evidence type="ECO:0000256" key="1">
    <source>
        <dbReference type="ARBA" id="ARBA00038454"/>
    </source>
</evidence>
<dbReference type="RefSeq" id="WP_117896253.1">
    <property type="nucleotide sequence ID" value="NZ_CABJCV010000033.1"/>
</dbReference>
<comment type="similarity">
    <text evidence="1">Belongs to the free Met sulfoxide reductase family.</text>
</comment>
<dbReference type="Gene3D" id="3.30.450.40">
    <property type="match status" value="1"/>
</dbReference>
<dbReference type="InterPro" id="IPR029016">
    <property type="entry name" value="GAF-like_dom_sf"/>
</dbReference>
<dbReference type="EMBL" id="QRUP01000033">
    <property type="protein sequence ID" value="RGR67259.1"/>
    <property type="molecule type" value="Genomic_DNA"/>
</dbReference>
<name>A0A412FGM5_9FIRM</name>
<dbReference type="PROSITE" id="PS01320">
    <property type="entry name" value="UPF0067"/>
    <property type="match status" value="1"/>
</dbReference>
<dbReference type="GeneID" id="83017102"/>
<dbReference type="PANTHER" id="PTHR21021">
    <property type="entry name" value="GAF/PUTATIVE CYTOSKELETAL PROTEIN"/>
    <property type="match status" value="1"/>
</dbReference>
<dbReference type="InterPro" id="IPR003018">
    <property type="entry name" value="GAF"/>
</dbReference>
<dbReference type="InterPro" id="IPR051330">
    <property type="entry name" value="Phosphatase_reg/MetRdx"/>
</dbReference>
<dbReference type="FunFam" id="3.30.450.40:FF:000008">
    <property type="entry name" value="GAF domain-containing proteins"/>
    <property type="match status" value="1"/>
</dbReference>
<organism evidence="3 4">
    <name type="scientific">Holdemania filiformis</name>
    <dbReference type="NCBI Taxonomy" id="61171"/>
    <lineage>
        <taxon>Bacteria</taxon>
        <taxon>Bacillati</taxon>
        <taxon>Bacillota</taxon>
        <taxon>Erysipelotrichia</taxon>
        <taxon>Erysipelotrichales</taxon>
        <taxon>Erysipelotrichaceae</taxon>
        <taxon>Holdemania</taxon>
    </lineage>
</organism>
<dbReference type="AlphaFoldDB" id="A0A412FGM5"/>
<gene>
    <name evidence="3" type="ORF">DWY25_17035</name>
</gene>
<dbReference type="PANTHER" id="PTHR21021:SF15">
    <property type="entry name" value="FREE METHIONINE-R-SULFOXIDE REDUCTASE"/>
    <property type="match status" value="1"/>
</dbReference>
<dbReference type="SUPFAM" id="SSF55781">
    <property type="entry name" value="GAF domain-like"/>
    <property type="match status" value="1"/>
</dbReference>
<keyword evidence="4" id="KW-1185">Reference proteome</keyword>
<reference evidence="3 4" key="1">
    <citation type="submission" date="2018-08" db="EMBL/GenBank/DDBJ databases">
        <title>A genome reference for cultivated species of the human gut microbiota.</title>
        <authorList>
            <person name="Zou Y."/>
            <person name="Xue W."/>
            <person name="Luo G."/>
        </authorList>
    </citation>
    <scope>NUCLEOTIDE SEQUENCE [LARGE SCALE GENOMIC DNA]</scope>
    <source>
        <strain evidence="3 4">AF24-29</strain>
    </source>
</reference>
<proteinExistence type="inferred from homology"/>
<feature type="domain" description="GAF" evidence="2">
    <location>
        <begin position="25"/>
        <end position="154"/>
    </location>
</feature>
<dbReference type="InterPro" id="IPR000614">
    <property type="entry name" value="FRMsr_CS"/>
</dbReference>
<comment type="caution">
    <text evidence="3">The sequence shown here is derived from an EMBL/GenBank/DDBJ whole genome shotgun (WGS) entry which is preliminary data.</text>
</comment>
<evidence type="ECO:0000313" key="4">
    <source>
        <dbReference type="Proteomes" id="UP000284178"/>
    </source>
</evidence>
<dbReference type="GO" id="GO:0033745">
    <property type="term" value="F:L-methionine-(R)-S-oxide reductase activity"/>
    <property type="evidence" value="ECO:0007669"/>
    <property type="project" value="TreeGrafter"/>
</dbReference>
<evidence type="ECO:0000259" key="2">
    <source>
        <dbReference type="SMART" id="SM00065"/>
    </source>
</evidence>